<dbReference type="InterPro" id="IPR051703">
    <property type="entry name" value="NF-kappa-B_Signaling_Reg"/>
</dbReference>
<evidence type="ECO:0000259" key="2">
    <source>
        <dbReference type="PROSITE" id="PS50966"/>
    </source>
</evidence>
<dbReference type="PANTHER" id="PTHR46609:SF7">
    <property type="match status" value="1"/>
</dbReference>
<protein>
    <recommendedName>
        <fullName evidence="2">SWIM-type domain-containing protein</fullName>
    </recommendedName>
</protein>
<dbReference type="InterPro" id="IPR007527">
    <property type="entry name" value="Znf_SWIM"/>
</dbReference>
<evidence type="ECO:0000256" key="1">
    <source>
        <dbReference type="PROSITE-ProRule" id="PRU00325"/>
    </source>
</evidence>
<keyword evidence="1" id="KW-0863">Zinc-finger</keyword>
<evidence type="ECO:0000313" key="3">
    <source>
        <dbReference type="EMBL" id="CAG2192842.1"/>
    </source>
</evidence>
<dbReference type="GO" id="GO:0008270">
    <property type="term" value="F:zinc ion binding"/>
    <property type="evidence" value="ECO:0007669"/>
    <property type="project" value="UniProtKB-KW"/>
</dbReference>
<dbReference type="PROSITE" id="PS50966">
    <property type="entry name" value="ZF_SWIM"/>
    <property type="match status" value="1"/>
</dbReference>
<dbReference type="PANTHER" id="PTHR46609">
    <property type="entry name" value="EXONUCLEASE, PHAGE-TYPE/RECB, C-TERMINAL DOMAIN-CONTAINING PROTEIN"/>
    <property type="match status" value="1"/>
</dbReference>
<comment type="caution">
    <text evidence="3">The sequence shown here is derived from an EMBL/GenBank/DDBJ whole genome shotgun (WGS) entry which is preliminary data.</text>
</comment>
<dbReference type="CDD" id="cd22343">
    <property type="entry name" value="PDDEXK_lambda_exonuclease-like"/>
    <property type="match status" value="1"/>
</dbReference>
<keyword evidence="1" id="KW-0862">Zinc</keyword>
<dbReference type="OrthoDB" id="6125743at2759"/>
<keyword evidence="1" id="KW-0479">Metal-binding</keyword>
<dbReference type="AlphaFoldDB" id="A0A8S3Q7M5"/>
<organism evidence="3 4">
    <name type="scientific">Mytilus edulis</name>
    <name type="common">Blue mussel</name>
    <dbReference type="NCBI Taxonomy" id="6550"/>
    <lineage>
        <taxon>Eukaryota</taxon>
        <taxon>Metazoa</taxon>
        <taxon>Spiralia</taxon>
        <taxon>Lophotrochozoa</taxon>
        <taxon>Mollusca</taxon>
        <taxon>Bivalvia</taxon>
        <taxon>Autobranchia</taxon>
        <taxon>Pteriomorphia</taxon>
        <taxon>Mytilida</taxon>
        <taxon>Mytiloidea</taxon>
        <taxon>Mytilidae</taxon>
        <taxon>Mytilinae</taxon>
        <taxon>Mytilus</taxon>
    </lineage>
</organism>
<keyword evidence="4" id="KW-1185">Reference proteome</keyword>
<dbReference type="Pfam" id="PF09588">
    <property type="entry name" value="YqaJ"/>
    <property type="match status" value="1"/>
</dbReference>
<dbReference type="Gene3D" id="3.90.320.10">
    <property type="match status" value="1"/>
</dbReference>
<dbReference type="GO" id="GO:0006281">
    <property type="term" value="P:DNA repair"/>
    <property type="evidence" value="ECO:0007669"/>
    <property type="project" value="UniProtKB-ARBA"/>
</dbReference>
<name>A0A8S3Q7M5_MYTED</name>
<dbReference type="InterPro" id="IPR011335">
    <property type="entry name" value="Restrct_endonuc-II-like"/>
</dbReference>
<feature type="domain" description="SWIM-type" evidence="2">
    <location>
        <begin position="548"/>
        <end position="584"/>
    </location>
</feature>
<dbReference type="Proteomes" id="UP000683360">
    <property type="component" value="Unassembled WGS sequence"/>
</dbReference>
<dbReference type="EMBL" id="CAJPWZ010000450">
    <property type="protein sequence ID" value="CAG2192842.1"/>
    <property type="molecule type" value="Genomic_DNA"/>
</dbReference>
<evidence type="ECO:0000313" key="4">
    <source>
        <dbReference type="Proteomes" id="UP000683360"/>
    </source>
</evidence>
<dbReference type="InterPro" id="IPR011604">
    <property type="entry name" value="PDDEXK-like_dom_sf"/>
</dbReference>
<sequence>MGKHRRLNKNKKKYKNIEKFKAVKNKIKLHKKEIKLKIAKQFVLNLSSKTLSQPETLVLAKGLNFVPTTKTSIKQIMKDFKKTERNLRLSYFFLENRNIHSKIHPFKEKSKFSVPAFTDNPIEKYIFYTKMELSKYVPKTEFNLSLQERNCLKNLKHDENIIIHKADKNNVTVIQNLSDYLKEGEKQLNDNIHYEQIQDINLKNTQKKVYEIIYKMKEENCIDEISFKYIKNEQNYIKTPFAYFLPKIHKLDREVLQNIENENNQIKTINVPGRPIISQCNGPLERLGRYLDYFLLPLVKTQKTYISDTGDLIRNIENCTFDNNVLLVTYDITSLYTNLRFEEITEALQKALDEHDKIEYSITKPTNNFLIEITKLILSNNEFTFHGNSYRQIIGASMGATASPEICDIAIYNHINSILKNSPISEKIIFHKRMRDDGLLMVKAKESEIDFITRLRSYSSNMADKQDRLQDSCGTHDLTIVPPITFGFVEDIIKGSSQSLGIKEVSKGYKYFSEKYVTNITVHKVDNGCLVKGKCHRSQRKNESPHDIEIILLDGPILQESKCSCAIGKLGTCGHVTGLLYSLAHMKTSNYRSIPTDVLKTSLPQSWHMPRGEKVKGNTADDVIVVGYDTKSPYRQPRGLRSTLYNPIKVPLPPVSDLCSAIADIDNTCLLLSFSSHHNTSTCNMIETRFGKYPKGSPISYQRKLSSHFILNVLDADFPLLPIENLMVNELNPVLDQKKCTSLDSICVTAEESHNIEEMTRLQSVDPKWHAIRKDRLTASVAGDIVKRRADNDPLVARLKTTRKVVTESMRHGLLFEAVAANEYAKLQDDSVNVYPCGIIVSPFSPWLAASPDRKVYNPLMVPPYGLLEIKCPVKQLEECIYLTKSDDNTWTLKRNHNYYHQIMMQLAVTGLKWCHFYVWRSDESHLECVKFDEKVWKDMKSKLDIFYFYHFL</sequence>
<gene>
    <name evidence="3" type="ORF">MEDL_7985</name>
</gene>
<reference evidence="3" key="1">
    <citation type="submission" date="2021-03" db="EMBL/GenBank/DDBJ databases">
        <authorList>
            <person name="Bekaert M."/>
        </authorList>
    </citation>
    <scope>NUCLEOTIDE SEQUENCE</scope>
</reference>
<dbReference type="SUPFAM" id="SSF52980">
    <property type="entry name" value="Restriction endonuclease-like"/>
    <property type="match status" value="1"/>
</dbReference>
<dbReference type="InterPro" id="IPR019080">
    <property type="entry name" value="YqaJ_viral_recombinase"/>
</dbReference>
<accession>A0A8S3Q7M5</accession>
<proteinExistence type="predicted"/>